<organism evidence="1 2">
    <name type="scientific">gamma proteobacterium HTCC2207</name>
    <dbReference type="NCBI Taxonomy" id="314287"/>
    <lineage>
        <taxon>Bacteria</taxon>
        <taxon>Pseudomonadati</taxon>
        <taxon>Pseudomonadota</taxon>
        <taxon>Gammaproteobacteria</taxon>
        <taxon>Cellvibrionales</taxon>
        <taxon>Porticoccaceae</taxon>
        <taxon>SAR92 clade</taxon>
    </lineage>
</organism>
<dbReference type="Proteomes" id="UP000005555">
    <property type="component" value="Unassembled WGS sequence"/>
</dbReference>
<name>Q1YVH6_9GAMM</name>
<comment type="caution">
    <text evidence="1">The sequence shown here is derived from an EMBL/GenBank/DDBJ whole genome shotgun (WGS) entry which is preliminary data.</text>
</comment>
<protein>
    <submittedName>
        <fullName evidence="1">Phosphoribosylamine--glycine ligase</fullName>
        <ecNumber evidence="1">6.3.4.13</ecNumber>
    </submittedName>
</protein>
<gene>
    <name evidence="1" type="ORF">GB2207_07986</name>
</gene>
<keyword evidence="2" id="KW-1185">Reference proteome</keyword>
<sequence length="39" mass="3947">MGREADSVSGDAVVAAIGESIGEAIAKSFIFILITAAKH</sequence>
<accession>Q1YVH6</accession>
<keyword evidence="1" id="KW-0436">Ligase</keyword>
<dbReference type="GO" id="GO:0004637">
    <property type="term" value="F:phosphoribosylamine-glycine ligase activity"/>
    <property type="evidence" value="ECO:0007669"/>
    <property type="project" value="UniProtKB-EC"/>
</dbReference>
<dbReference type="STRING" id="314287.GB2207_07986"/>
<evidence type="ECO:0000313" key="1">
    <source>
        <dbReference type="EMBL" id="EAS47732.1"/>
    </source>
</evidence>
<reference evidence="1 2" key="1">
    <citation type="submission" date="2006-03" db="EMBL/GenBank/DDBJ databases">
        <authorList>
            <person name="Giovannoni S.J."/>
            <person name="Cho J.-C."/>
            <person name="Ferriera S."/>
            <person name="Johnson J."/>
            <person name="Kravitz S."/>
            <person name="Halpern A."/>
            <person name="Remington K."/>
            <person name="Beeson K."/>
            <person name="Tran B."/>
            <person name="Rogers Y.-H."/>
            <person name="Friedman R."/>
            <person name="Venter J.C."/>
        </authorList>
    </citation>
    <scope>NUCLEOTIDE SEQUENCE [LARGE SCALE GENOMIC DNA]</scope>
    <source>
        <strain evidence="1 2">HTCC2207</strain>
    </source>
</reference>
<proteinExistence type="predicted"/>
<evidence type="ECO:0000313" key="2">
    <source>
        <dbReference type="Proteomes" id="UP000005555"/>
    </source>
</evidence>
<dbReference type="EC" id="6.3.4.13" evidence="1"/>
<dbReference type="AlphaFoldDB" id="Q1YVH6"/>
<dbReference type="HOGENOM" id="CLU_3310252_0_0_6"/>
<dbReference type="EMBL" id="AAPI01000001">
    <property type="protein sequence ID" value="EAS47732.1"/>
    <property type="molecule type" value="Genomic_DNA"/>
</dbReference>